<keyword evidence="8 10" id="KW-0460">Magnesium</keyword>
<evidence type="ECO:0000256" key="7">
    <source>
        <dbReference type="ARBA" id="ARBA00022840"/>
    </source>
</evidence>
<dbReference type="Pfam" id="PF01715">
    <property type="entry name" value="IPPT"/>
    <property type="match status" value="1"/>
</dbReference>
<dbReference type="InterPro" id="IPR003593">
    <property type="entry name" value="AAA+_ATPase"/>
</dbReference>
<dbReference type="PANTHER" id="PTHR11088">
    <property type="entry name" value="TRNA DIMETHYLALLYLTRANSFERASE"/>
    <property type="match status" value="1"/>
</dbReference>
<dbReference type="SUPFAM" id="SSF52540">
    <property type="entry name" value="P-loop containing nucleoside triphosphate hydrolases"/>
    <property type="match status" value="2"/>
</dbReference>
<comment type="caution">
    <text evidence="10">Lacks conserved residue(s) required for the propagation of feature annotation.</text>
</comment>
<dbReference type="InterPro" id="IPR018022">
    <property type="entry name" value="IPT"/>
</dbReference>
<gene>
    <name evidence="10 12" type="primary">miaA</name>
    <name evidence="12" type="ORF">GZA08_06425</name>
</gene>
<feature type="binding site" evidence="10">
    <location>
        <begin position="27"/>
        <end position="34"/>
    </location>
    <ligand>
        <name>ATP</name>
        <dbReference type="ChEBI" id="CHEBI:30616"/>
    </ligand>
</feature>
<dbReference type="InterPro" id="IPR039657">
    <property type="entry name" value="Dimethylallyltransferase"/>
</dbReference>
<comment type="cofactor">
    <cofactor evidence="1 10">
        <name>Mg(2+)</name>
        <dbReference type="ChEBI" id="CHEBI:18420"/>
    </cofactor>
</comment>
<comment type="catalytic activity">
    <reaction evidence="9 10">
        <text>adenosine(37) in tRNA + dimethylallyl diphosphate = N(6)-dimethylallyladenosine(37) in tRNA + diphosphate</text>
        <dbReference type="Rhea" id="RHEA:26482"/>
        <dbReference type="Rhea" id="RHEA-COMP:10162"/>
        <dbReference type="Rhea" id="RHEA-COMP:10375"/>
        <dbReference type="ChEBI" id="CHEBI:33019"/>
        <dbReference type="ChEBI" id="CHEBI:57623"/>
        <dbReference type="ChEBI" id="CHEBI:74411"/>
        <dbReference type="ChEBI" id="CHEBI:74415"/>
        <dbReference type="EC" id="2.5.1.75"/>
    </reaction>
</comment>
<dbReference type="Proteomes" id="UP000474757">
    <property type="component" value="Unassembled WGS sequence"/>
</dbReference>
<protein>
    <recommendedName>
        <fullName evidence="10">tRNA dimethylallyltransferase</fullName>
        <ecNumber evidence="10">2.5.1.75</ecNumber>
    </recommendedName>
    <alternativeName>
        <fullName evidence="10">Dimethylallyl diphosphate:tRNA dimethylallyltransferase</fullName>
        <shortName evidence="10">DMAPP:tRNA dimethylallyltransferase</shortName>
        <shortName evidence="10">DMATase</shortName>
    </alternativeName>
    <alternativeName>
        <fullName evidence="10">Isopentenyl-diphosphate:tRNA isopentenyltransferase</fullName>
        <shortName evidence="10">IPP transferase</shortName>
        <shortName evidence="10">IPPT</shortName>
        <shortName evidence="10">IPTase</shortName>
    </alternativeName>
</protein>
<evidence type="ECO:0000256" key="10">
    <source>
        <dbReference type="HAMAP-Rule" id="MF_00185"/>
    </source>
</evidence>
<dbReference type="EC" id="2.5.1.75" evidence="10"/>
<name>A0A6B2JH67_9RHOB</name>
<dbReference type="InterPro" id="IPR027417">
    <property type="entry name" value="P-loop_NTPase"/>
</dbReference>
<dbReference type="Gene3D" id="3.40.50.300">
    <property type="entry name" value="P-loop containing nucleotide triphosphate hydrolases"/>
    <property type="match status" value="1"/>
</dbReference>
<keyword evidence="6 10" id="KW-0547">Nucleotide-binding</keyword>
<evidence type="ECO:0000313" key="13">
    <source>
        <dbReference type="Proteomes" id="UP000474757"/>
    </source>
</evidence>
<comment type="subunit">
    <text evidence="10">Monomer.</text>
</comment>
<dbReference type="EMBL" id="JAAGAB010000002">
    <property type="protein sequence ID" value="NDV00601.1"/>
    <property type="molecule type" value="Genomic_DNA"/>
</dbReference>
<evidence type="ECO:0000256" key="4">
    <source>
        <dbReference type="ARBA" id="ARBA00022679"/>
    </source>
</evidence>
<dbReference type="Pfam" id="PF06068">
    <property type="entry name" value="TIP49"/>
    <property type="match status" value="1"/>
</dbReference>
<organism evidence="12 13">
    <name type="scientific">Pseudoroseicyclus tamaricis</name>
    <dbReference type="NCBI Taxonomy" id="2705421"/>
    <lineage>
        <taxon>Bacteria</taxon>
        <taxon>Pseudomonadati</taxon>
        <taxon>Pseudomonadota</taxon>
        <taxon>Alphaproteobacteria</taxon>
        <taxon>Rhodobacterales</taxon>
        <taxon>Paracoccaceae</taxon>
        <taxon>Pseudoroseicyclus</taxon>
    </lineage>
</organism>
<feature type="binding site" evidence="10">
    <location>
        <begin position="29"/>
        <end position="34"/>
    </location>
    <ligand>
        <name>substrate</name>
    </ligand>
</feature>
<evidence type="ECO:0000256" key="9">
    <source>
        <dbReference type="ARBA" id="ARBA00049563"/>
    </source>
</evidence>
<accession>A0A6B2JH67</accession>
<feature type="site" description="Interaction with substrate tRNA" evidence="10">
    <location>
        <position position="136"/>
    </location>
</feature>
<evidence type="ECO:0000256" key="5">
    <source>
        <dbReference type="ARBA" id="ARBA00022694"/>
    </source>
</evidence>
<evidence type="ECO:0000313" key="12">
    <source>
        <dbReference type="EMBL" id="NDV00601.1"/>
    </source>
</evidence>
<comment type="caution">
    <text evidence="12">The sequence shown here is derived from an EMBL/GenBank/DDBJ whole genome shotgun (WGS) entry which is preliminary data.</text>
</comment>
<keyword evidence="5 10" id="KW-0819">tRNA processing</keyword>
<dbReference type="PANTHER" id="PTHR11088:SF60">
    <property type="entry name" value="TRNA DIMETHYLALLYLTRANSFERASE"/>
    <property type="match status" value="1"/>
</dbReference>
<dbReference type="InterPro" id="IPR010339">
    <property type="entry name" value="TIP49_P-loop"/>
</dbReference>
<evidence type="ECO:0000256" key="8">
    <source>
        <dbReference type="ARBA" id="ARBA00022842"/>
    </source>
</evidence>
<dbReference type="NCBIfam" id="TIGR00174">
    <property type="entry name" value="miaA"/>
    <property type="match status" value="1"/>
</dbReference>
<keyword evidence="4 10" id="KW-0808">Transferase</keyword>
<evidence type="ECO:0000256" key="3">
    <source>
        <dbReference type="ARBA" id="ARBA00005842"/>
    </source>
</evidence>
<dbReference type="AlphaFoldDB" id="A0A6B2JH67"/>
<feature type="site" description="Interaction with substrate tRNA" evidence="10">
    <location>
        <position position="114"/>
    </location>
</feature>
<comment type="function">
    <text evidence="2 10">Catalyzes the transfer of a dimethylallyl group onto the adenine at position 37 in tRNAs that read codons beginning with uridine, leading to the formation of N6-(dimethylallyl)adenosine (i(6)A).</text>
</comment>
<dbReference type="GO" id="GO:0006400">
    <property type="term" value="P:tRNA modification"/>
    <property type="evidence" value="ECO:0007669"/>
    <property type="project" value="TreeGrafter"/>
</dbReference>
<dbReference type="GO" id="GO:0052381">
    <property type="term" value="F:tRNA dimethylallyltransferase activity"/>
    <property type="evidence" value="ECO:0007669"/>
    <property type="project" value="UniProtKB-UniRule"/>
</dbReference>
<keyword evidence="13" id="KW-1185">Reference proteome</keyword>
<dbReference type="HAMAP" id="MF_00185">
    <property type="entry name" value="IPP_trans"/>
    <property type="match status" value="1"/>
</dbReference>
<sequence>MAGGAMARAGEILAEPPPAGRHILIAGPTGSGKSALALTLAEELGGTVVNADALQVFSGWRILTARPGAEDLTRAEHRLYGHVPPEEAYSVGHWLRDMGPLLGSGERLIVVGGTGLYFTALTEGLAEIPPTPAEVRAEADGMTLPALVEGLDEASRAGLDLANRARVQRAWEVLRSTGEGISAWQARTPPPLLPLEEAAAYVMESPPDWLAPRLARRFEAMLAEGLLEEGEAMRPGFSPAHPASKAIGAVELIAHLEGRLTLEELREAVLTLSRQYAKRQRSWFRARMGGWRWLPVEGAEG</sequence>
<comment type="similarity">
    <text evidence="3 10">Belongs to the IPP transferase family.</text>
</comment>
<proteinExistence type="inferred from homology"/>
<dbReference type="SMART" id="SM00382">
    <property type="entry name" value="AAA"/>
    <property type="match status" value="1"/>
</dbReference>
<evidence type="ECO:0000256" key="1">
    <source>
        <dbReference type="ARBA" id="ARBA00001946"/>
    </source>
</evidence>
<keyword evidence="7 10" id="KW-0067">ATP-binding</keyword>
<dbReference type="GO" id="GO:0005524">
    <property type="term" value="F:ATP binding"/>
    <property type="evidence" value="ECO:0007669"/>
    <property type="project" value="UniProtKB-UniRule"/>
</dbReference>
<evidence type="ECO:0000259" key="11">
    <source>
        <dbReference type="SMART" id="SM00382"/>
    </source>
</evidence>
<feature type="domain" description="AAA+ ATPase" evidence="11">
    <location>
        <begin position="19"/>
        <end position="272"/>
    </location>
</feature>
<dbReference type="Gene3D" id="1.10.20.140">
    <property type="match status" value="1"/>
</dbReference>
<evidence type="ECO:0000256" key="6">
    <source>
        <dbReference type="ARBA" id="ARBA00022741"/>
    </source>
</evidence>
<evidence type="ECO:0000256" key="2">
    <source>
        <dbReference type="ARBA" id="ARBA00003213"/>
    </source>
</evidence>
<reference evidence="12 13" key="1">
    <citation type="submission" date="2020-02" db="EMBL/GenBank/DDBJ databases">
        <title>Pseudoroseicyclus tamarix, sp. nov., isolated from offshore sediment of a Tamarix chinensis forest.</title>
        <authorList>
            <person name="Gai Y."/>
        </authorList>
    </citation>
    <scope>NUCLEOTIDE SEQUENCE [LARGE SCALE GENOMIC DNA]</scope>
    <source>
        <strain evidence="12 13">CLL3-39</strain>
    </source>
</reference>